<dbReference type="GeneID" id="178084"/>
<dbReference type="PANTHER" id="PTHR11259">
    <property type="entry name" value="RAS-RELATED GTP BINDING RAG/GTR YEAST"/>
    <property type="match status" value="1"/>
</dbReference>
<evidence type="ECO:0000256" key="1">
    <source>
        <dbReference type="ARBA" id="ARBA00022741"/>
    </source>
</evidence>
<dbReference type="SMR" id="A0A061ACG4"/>
<keyword evidence="1 3" id="KW-0547">Nucleotide-binding</keyword>
<evidence type="ECO:0000313" key="4">
    <source>
        <dbReference type="EMBL" id="CDR32643.1"/>
    </source>
</evidence>
<dbReference type="InterPro" id="IPR006762">
    <property type="entry name" value="Gtr1_RagA"/>
</dbReference>
<comment type="similarity">
    <text evidence="3">Belongs to the GTR/RAG GTP-binding protein family.</text>
</comment>
<dbReference type="HOGENOM" id="CLU_047421_1_1_1"/>
<dbReference type="PANTHER" id="PTHR11259:SF2">
    <property type="entry name" value="GH16429P"/>
    <property type="match status" value="1"/>
</dbReference>
<dbReference type="AlphaFoldDB" id="A0A061ACG4"/>
<dbReference type="OrthoDB" id="26136at2759"/>
<protein>
    <submittedName>
        <fullName evidence="4">Ras-related GTP-binding protein C</fullName>
    </submittedName>
</protein>
<proteinExistence type="evidence at protein level"/>
<evidence type="ECO:0000313" key="5">
    <source>
        <dbReference type="Proteomes" id="UP000001940"/>
    </source>
</evidence>
<evidence type="ECO:0000256" key="2">
    <source>
        <dbReference type="ARBA" id="ARBA00023134"/>
    </source>
</evidence>
<dbReference type="AGR" id="WB:WBGene00012497"/>
<name>A0A061ACG4_CAEEL</name>
<evidence type="ECO:0007829" key="7">
    <source>
        <dbReference type="PeptideAtlas" id="A0A061ACG4"/>
    </source>
</evidence>
<dbReference type="Bgee" id="WBGene00012497">
    <property type="expression patterns" value="Expressed in germ line (C elegans) and 4 other cell types or tissues"/>
</dbReference>
<accession>A0A061ACG4</accession>
<evidence type="ECO:0000256" key="3">
    <source>
        <dbReference type="RuleBase" id="RU367014"/>
    </source>
</evidence>
<sequence>MSIYELCCDMIDVTLDLSSIYGVAENGSNYDERSSSVIRLKSEQVMFLRQVNKHLALVFIMKEDGNEKAGFIDHNFGVFKAGIEQVFKVKNRGVNF</sequence>
<dbReference type="PeptideAtlas" id="A0A061ACG4"/>
<dbReference type="RefSeq" id="NP_001293887.1">
    <property type="nucleotide sequence ID" value="NM_001306958.3"/>
</dbReference>
<keyword evidence="7" id="KW-1267">Proteomics identification</keyword>
<gene>
    <name evidence="4 6" type="primary">ragc-1</name>
    <name evidence="4" type="ORF">CELE_Y24F12A.2</name>
    <name evidence="6" type="ORF">Y24F12A.2</name>
</gene>
<reference evidence="4 5" key="1">
    <citation type="journal article" date="1998" name="Science">
        <title>Genome sequence of the nematode C. elegans: a platform for investigating biology.</title>
        <authorList>
            <consortium name="The C. elegans sequencing consortium"/>
            <person name="Sulson J.E."/>
            <person name="Waterston R."/>
        </authorList>
    </citation>
    <scope>NUCLEOTIDE SEQUENCE [LARGE SCALE GENOMIC DNA]</scope>
    <source>
        <strain evidence="4 5">Bristol N2</strain>
    </source>
</reference>
<evidence type="ECO:0000313" key="6">
    <source>
        <dbReference type="WormBase" id="Y24F12A.2b"/>
    </source>
</evidence>
<dbReference type="Proteomes" id="UP000001940">
    <property type="component" value="Chromosome IV"/>
</dbReference>
<dbReference type="Gene3D" id="3.30.450.190">
    <property type="match status" value="1"/>
</dbReference>
<organism evidence="4 5">
    <name type="scientific">Caenorhabditis elegans</name>
    <dbReference type="NCBI Taxonomy" id="6239"/>
    <lineage>
        <taxon>Eukaryota</taxon>
        <taxon>Metazoa</taxon>
        <taxon>Ecdysozoa</taxon>
        <taxon>Nematoda</taxon>
        <taxon>Chromadorea</taxon>
        <taxon>Rhabditida</taxon>
        <taxon>Rhabditina</taxon>
        <taxon>Rhabditomorpha</taxon>
        <taxon>Rhabditoidea</taxon>
        <taxon>Rhabditidae</taxon>
        <taxon>Peloderinae</taxon>
        <taxon>Caenorhabditis</taxon>
    </lineage>
</organism>
<dbReference type="EMBL" id="BX284604">
    <property type="protein sequence ID" value="CDR32643.1"/>
    <property type="molecule type" value="Genomic_DNA"/>
</dbReference>
<keyword evidence="2 3" id="KW-0342">GTP-binding</keyword>
<dbReference type="CTD" id="178084"/>
<dbReference type="ExpressionAtlas" id="A0A061ACG4">
    <property type="expression patterns" value="baseline"/>
</dbReference>
<dbReference type="WormBase" id="Y24F12A.2b">
    <property type="protein sequence ID" value="CE49755"/>
    <property type="gene ID" value="WBGene00012497"/>
    <property type="gene designation" value="ragc-1"/>
</dbReference>
<dbReference type="KEGG" id="cel:CELE_Y24F12A.2"/>
<dbReference type="GO" id="GO:0005525">
    <property type="term" value="F:GTP binding"/>
    <property type="evidence" value="ECO:0007669"/>
    <property type="project" value="UniProtKB-UniRule"/>
</dbReference>
<keyword evidence="5" id="KW-1185">Reference proteome</keyword>